<accession>A0A1V9XBY2</accession>
<dbReference type="Proteomes" id="UP000192247">
    <property type="component" value="Unassembled WGS sequence"/>
</dbReference>
<evidence type="ECO:0000313" key="1">
    <source>
        <dbReference type="EMBL" id="OQR71055.1"/>
    </source>
</evidence>
<dbReference type="EMBL" id="MNPL01015468">
    <property type="protein sequence ID" value="OQR71055.1"/>
    <property type="molecule type" value="Genomic_DNA"/>
</dbReference>
<gene>
    <name evidence="1" type="ORF">BIW11_04045</name>
</gene>
<comment type="caution">
    <text evidence="1">The sequence shown here is derived from an EMBL/GenBank/DDBJ whole genome shotgun (WGS) entry which is preliminary data.</text>
</comment>
<proteinExistence type="predicted"/>
<name>A0A1V9XBY2_9ACAR</name>
<dbReference type="AlphaFoldDB" id="A0A1V9XBY2"/>
<protein>
    <submittedName>
        <fullName evidence="1">Uncharacterized protein</fullName>
    </submittedName>
</protein>
<keyword evidence="2" id="KW-1185">Reference proteome</keyword>
<organism evidence="1 2">
    <name type="scientific">Tropilaelaps mercedesae</name>
    <dbReference type="NCBI Taxonomy" id="418985"/>
    <lineage>
        <taxon>Eukaryota</taxon>
        <taxon>Metazoa</taxon>
        <taxon>Ecdysozoa</taxon>
        <taxon>Arthropoda</taxon>
        <taxon>Chelicerata</taxon>
        <taxon>Arachnida</taxon>
        <taxon>Acari</taxon>
        <taxon>Parasitiformes</taxon>
        <taxon>Mesostigmata</taxon>
        <taxon>Gamasina</taxon>
        <taxon>Dermanyssoidea</taxon>
        <taxon>Laelapidae</taxon>
        <taxon>Tropilaelaps</taxon>
    </lineage>
</organism>
<evidence type="ECO:0000313" key="2">
    <source>
        <dbReference type="Proteomes" id="UP000192247"/>
    </source>
</evidence>
<reference evidence="1 2" key="1">
    <citation type="journal article" date="2017" name="Gigascience">
        <title>Draft genome of the honey bee ectoparasitic mite, Tropilaelaps mercedesae, is shaped by the parasitic life history.</title>
        <authorList>
            <person name="Dong X."/>
            <person name="Armstrong S.D."/>
            <person name="Xia D."/>
            <person name="Makepeace B.L."/>
            <person name="Darby A.C."/>
            <person name="Kadowaki T."/>
        </authorList>
    </citation>
    <scope>NUCLEOTIDE SEQUENCE [LARGE SCALE GENOMIC DNA]</scope>
    <source>
        <strain evidence="1">Wuxi-XJTLU</strain>
    </source>
</reference>
<sequence>MDVTTESRPERSMLAPHRYNFFAEASWYNCDGHDSPTIPLSMLTSAICLRL</sequence>
<dbReference type="InParanoid" id="A0A1V9XBY2"/>